<feature type="transmembrane region" description="Helical" evidence="1">
    <location>
        <begin position="187"/>
        <end position="207"/>
    </location>
</feature>
<feature type="transmembrane region" description="Helical" evidence="1">
    <location>
        <begin position="222"/>
        <end position="241"/>
    </location>
</feature>
<organism evidence="4 5">
    <name type="scientific">Candidatus Contendobacter odensis Run_B_J11</name>
    <dbReference type="NCBI Taxonomy" id="1400861"/>
    <lineage>
        <taxon>Bacteria</taxon>
        <taxon>Pseudomonadati</taxon>
        <taxon>Pseudomonadota</taxon>
        <taxon>Gammaproteobacteria</taxon>
        <taxon>Candidatus Competibacteraceae</taxon>
        <taxon>Candidatus Contendibacter</taxon>
    </lineage>
</organism>
<sequence length="252" mass="27822">MQNLKQWLASLLLGWMVVAGWAIAQTVPAENPAPNAIPVKSLSNRLLGEIRHEIVAVEPWLERYGYGAVFAAVGVEGFGIPAPGQTLLIAGAATAATQANMHISLLLLTAFLAAILGSSLGYLIGRRGGRALLRRFRVDERRLQRVEQGFNRYGGGLIVIGRFFDGLRQLNGIAAGMLEMPWWTFTAYNVLGAALWVGCWGLGIYYFDEHLHTIIATLRQLNPWVVAATLLGMALLFVYGWHRWQRQNRVGL</sequence>
<accession>A0A7U7GD24</accession>
<dbReference type="Proteomes" id="UP000019184">
    <property type="component" value="Unassembled WGS sequence"/>
</dbReference>
<keyword evidence="1" id="KW-1133">Transmembrane helix</keyword>
<keyword evidence="1" id="KW-0812">Transmembrane</keyword>
<evidence type="ECO:0000256" key="2">
    <source>
        <dbReference type="SAM" id="SignalP"/>
    </source>
</evidence>
<reference evidence="4 5" key="1">
    <citation type="journal article" date="2014" name="ISME J.">
        <title>Candidatus Competibacter-lineage genomes retrieved from metagenomes reveal functional metabolic diversity.</title>
        <authorList>
            <person name="McIlroy S.J."/>
            <person name="Albertsen M."/>
            <person name="Andresen E.K."/>
            <person name="Saunders A.M."/>
            <person name="Kristiansen R."/>
            <person name="Stokholm-Bjerregaard M."/>
            <person name="Nielsen K.L."/>
            <person name="Nielsen P.H."/>
        </authorList>
    </citation>
    <scope>NUCLEOTIDE SEQUENCE [LARGE SCALE GENOMIC DNA]</scope>
    <source>
        <strain evidence="4 5">Run_B_J11</strain>
    </source>
</reference>
<dbReference type="GO" id="GO:0005886">
    <property type="term" value="C:plasma membrane"/>
    <property type="evidence" value="ECO:0007669"/>
    <property type="project" value="UniProtKB-ARBA"/>
</dbReference>
<name>A0A7U7GD24_9GAMM</name>
<protein>
    <recommendedName>
        <fullName evidence="3">VTT domain-containing protein</fullName>
    </recommendedName>
</protein>
<dbReference type="InterPro" id="IPR051311">
    <property type="entry name" value="DedA_domain"/>
</dbReference>
<dbReference type="EMBL" id="CBTK010000224">
    <property type="protein sequence ID" value="CDH45926.1"/>
    <property type="molecule type" value="Genomic_DNA"/>
</dbReference>
<keyword evidence="5" id="KW-1185">Reference proteome</keyword>
<dbReference type="AlphaFoldDB" id="A0A7U7GD24"/>
<comment type="caution">
    <text evidence="4">The sequence shown here is derived from an EMBL/GenBank/DDBJ whole genome shotgun (WGS) entry which is preliminary data.</text>
</comment>
<keyword evidence="2" id="KW-0732">Signal</keyword>
<proteinExistence type="predicted"/>
<feature type="domain" description="VTT" evidence="3">
    <location>
        <begin position="83"/>
        <end position="200"/>
    </location>
</feature>
<evidence type="ECO:0000259" key="3">
    <source>
        <dbReference type="Pfam" id="PF09335"/>
    </source>
</evidence>
<feature type="chain" id="PRO_5031370857" description="VTT domain-containing protein" evidence="2">
    <location>
        <begin position="25"/>
        <end position="252"/>
    </location>
</feature>
<feature type="transmembrane region" description="Helical" evidence="1">
    <location>
        <begin position="103"/>
        <end position="125"/>
    </location>
</feature>
<gene>
    <name evidence="4" type="ORF">BN874_300005</name>
</gene>
<dbReference type="Pfam" id="PF09335">
    <property type="entry name" value="VTT_dom"/>
    <property type="match status" value="1"/>
</dbReference>
<dbReference type="RefSeq" id="WP_081756383.1">
    <property type="nucleotide sequence ID" value="NZ_CBTK010000224.1"/>
</dbReference>
<keyword evidence="1" id="KW-0472">Membrane</keyword>
<dbReference type="PANTHER" id="PTHR42709">
    <property type="entry name" value="ALKALINE PHOSPHATASE LIKE PROTEIN"/>
    <property type="match status" value="1"/>
</dbReference>
<feature type="signal peptide" evidence="2">
    <location>
        <begin position="1"/>
        <end position="24"/>
    </location>
</feature>
<dbReference type="PANTHER" id="PTHR42709:SF2">
    <property type="entry name" value="INNER MEMBRANE PROTEIN YOHD"/>
    <property type="match status" value="1"/>
</dbReference>
<evidence type="ECO:0000313" key="5">
    <source>
        <dbReference type="Proteomes" id="UP000019184"/>
    </source>
</evidence>
<evidence type="ECO:0000256" key="1">
    <source>
        <dbReference type="SAM" id="Phobius"/>
    </source>
</evidence>
<dbReference type="InterPro" id="IPR032816">
    <property type="entry name" value="VTT_dom"/>
</dbReference>
<dbReference type="OrthoDB" id="948134at2"/>
<evidence type="ECO:0000313" key="4">
    <source>
        <dbReference type="EMBL" id="CDH45926.1"/>
    </source>
</evidence>